<reference evidence="3 4" key="1">
    <citation type="submission" date="2011-04" db="EMBL/GenBank/DDBJ databases">
        <authorList>
            <person name="Muzny D."/>
            <person name="Qin X."/>
            <person name="Deng J."/>
            <person name="Jiang H."/>
            <person name="Liu Y."/>
            <person name="Qu J."/>
            <person name="Song X.-Z."/>
            <person name="Zhang L."/>
            <person name="Thornton R."/>
            <person name="Coyle M."/>
            <person name="Francisco L."/>
            <person name="Jackson L."/>
            <person name="Javaid M."/>
            <person name="Korchina V."/>
            <person name="Kovar C."/>
            <person name="Mata R."/>
            <person name="Mathew T."/>
            <person name="Ngo R."/>
            <person name="Nguyen L."/>
            <person name="Nguyen N."/>
            <person name="Okwuonu G."/>
            <person name="Ongeri F."/>
            <person name="Pham C."/>
            <person name="Simmons D."/>
            <person name="Wilczek-Boney K."/>
            <person name="Hale W."/>
            <person name="Jakkamsetti A."/>
            <person name="Pham P."/>
            <person name="Ruth R."/>
            <person name="San Lucas F."/>
            <person name="Warren J."/>
            <person name="Zhang J."/>
            <person name="Zhao Z."/>
            <person name="Zhou C."/>
            <person name="Zhu D."/>
            <person name="Lee S."/>
            <person name="Bess C."/>
            <person name="Blankenburg K."/>
            <person name="Forbes L."/>
            <person name="Fu Q."/>
            <person name="Gubbala S."/>
            <person name="Hirani K."/>
            <person name="Jayaseelan J.C."/>
            <person name="Lara F."/>
            <person name="Munidasa M."/>
            <person name="Palculict T."/>
            <person name="Patil S."/>
            <person name="Pu L.-L."/>
            <person name="Saada N."/>
            <person name="Tang L."/>
            <person name="Weissenberger G."/>
            <person name="Zhu Y."/>
            <person name="Hemphill L."/>
            <person name="Shang Y."/>
            <person name="Youmans B."/>
            <person name="Ayvaz T."/>
            <person name="Ross M."/>
            <person name="Santibanez J."/>
            <person name="Aqrawi P."/>
            <person name="Gross S."/>
            <person name="Joshi V."/>
            <person name="Fowler G."/>
            <person name="Nazareth L."/>
            <person name="Reid J."/>
            <person name="Worley K."/>
            <person name="Petrosino J."/>
            <person name="Highlander S."/>
            <person name="Gibbs R."/>
        </authorList>
    </citation>
    <scope>NUCLEOTIDE SEQUENCE [LARGE SCALE GENOMIC DNA]</scope>
    <source>
        <strain evidence="3 4">DSM 2778</strain>
    </source>
</reference>
<organism evidence="3 4">
    <name type="scientific">Centipeda periodontii DSM 2778</name>
    <dbReference type="NCBI Taxonomy" id="888060"/>
    <lineage>
        <taxon>Bacteria</taxon>
        <taxon>Bacillati</taxon>
        <taxon>Bacillota</taxon>
        <taxon>Negativicutes</taxon>
        <taxon>Selenomonadales</taxon>
        <taxon>Selenomonadaceae</taxon>
        <taxon>Centipeda</taxon>
    </lineage>
</organism>
<dbReference type="HOGENOM" id="CLU_023194_7_0_9"/>
<dbReference type="AlphaFoldDB" id="F5RLE8"/>
<dbReference type="PANTHER" id="PTHR43054:SF1">
    <property type="entry name" value="SCYLLO-INOSITOL 2-DEHYDROGENASE (NADP(+)) IOLU"/>
    <property type="match status" value="1"/>
</dbReference>
<evidence type="ECO:0000259" key="2">
    <source>
        <dbReference type="Pfam" id="PF22725"/>
    </source>
</evidence>
<dbReference type="Pfam" id="PF01408">
    <property type="entry name" value="GFO_IDH_MocA"/>
    <property type="match status" value="1"/>
</dbReference>
<comment type="caution">
    <text evidence="3">The sequence shown here is derived from an EMBL/GenBank/DDBJ whole genome shotgun (WGS) entry which is preliminary data.</text>
</comment>
<evidence type="ECO:0000313" key="4">
    <source>
        <dbReference type="Proteomes" id="UP000004067"/>
    </source>
</evidence>
<dbReference type="PANTHER" id="PTHR43054">
    <property type="match status" value="1"/>
</dbReference>
<dbReference type="InterPro" id="IPR055170">
    <property type="entry name" value="GFO_IDH_MocA-like_dom"/>
</dbReference>
<dbReference type="EMBL" id="AFHQ01000029">
    <property type="protein sequence ID" value="EGK60703.1"/>
    <property type="molecule type" value="Genomic_DNA"/>
</dbReference>
<keyword evidence="4" id="KW-1185">Reference proteome</keyword>
<evidence type="ECO:0000313" key="3">
    <source>
        <dbReference type="EMBL" id="EGK60703.1"/>
    </source>
</evidence>
<dbReference type="eggNOG" id="COG0673">
    <property type="taxonomic scope" value="Bacteria"/>
</dbReference>
<name>F5RLE8_9FIRM</name>
<proteinExistence type="predicted"/>
<gene>
    <name evidence="3" type="ORF">HMPREF9081_1084</name>
</gene>
<accession>F5RLE8</accession>
<dbReference type="SUPFAM" id="SSF55347">
    <property type="entry name" value="Glyceraldehyde-3-phosphate dehydrogenase-like, C-terminal domain"/>
    <property type="match status" value="1"/>
</dbReference>
<feature type="domain" description="GFO/IDH/MocA-like oxidoreductase" evidence="2">
    <location>
        <begin position="168"/>
        <end position="277"/>
    </location>
</feature>
<dbReference type="Gene3D" id="3.40.50.720">
    <property type="entry name" value="NAD(P)-binding Rossmann-like Domain"/>
    <property type="match status" value="1"/>
</dbReference>
<dbReference type="InterPro" id="IPR036291">
    <property type="entry name" value="NAD(P)-bd_dom_sf"/>
</dbReference>
<protein>
    <submittedName>
        <fullName evidence="3">Gfo/Idh/MocA family oxidoreductase</fullName>
    </submittedName>
</protein>
<dbReference type="Gene3D" id="3.30.360.10">
    <property type="entry name" value="Dihydrodipicolinate Reductase, domain 2"/>
    <property type="match status" value="1"/>
</dbReference>
<dbReference type="Proteomes" id="UP000004067">
    <property type="component" value="Unassembled WGS sequence"/>
</dbReference>
<dbReference type="STRING" id="888060.HMPREF9081_1084"/>
<dbReference type="SUPFAM" id="SSF51735">
    <property type="entry name" value="NAD(P)-binding Rossmann-fold domains"/>
    <property type="match status" value="1"/>
</dbReference>
<dbReference type="InterPro" id="IPR000683">
    <property type="entry name" value="Gfo/Idh/MocA-like_OxRdtase_N"/>
</dbReference>
<sequence>MQIACYNNITGTMRQTDQIISYFEENLEMKIAVVGTGMIAREALTALRQVEGVEVVAICARPQSRDKARALAQEFGIAQVAADYGAMLTAHEADFVYIGIVNSAHFDYARQAIAAGWHVILEKPFTSTLAEAEELIARARAAQCYLFEAVTPLFLPNYQGILEALPQLGLIRLVQANYSKYSSRYDRYLAHDVAPAFDPSLSGGALYDLNVYNLELIVSLFGRPQSAVYTANIGFNGIDTSGVMTLRYDGFIATAAAAKDSTSPSFFMIQGESGWIRAEGAINTLPSFTIGLHGREPQTYALNRHEHRMVHEFEAMRDIFARKDYLSVEEGMQTSRAVIAVMEKARLVAGIQFRVD</sequence>
<feature type="domain" description="Gfo/Idh/MocA-like oxidoreductase N-terminal" evidence="1">
    <location>
        <begin position="29"/>
        <end position="147"/>
    </location>
</feature>
<dbReference type="Pfam" id="PF22725">
    <property type="entry name" value="GFO_IDH_MocA_C3"/>
    <property type="match status" value="1"/>
</dbReference>
<evidence type="ECO:0000259" key="1">
    <source>
        <dbReference type="Pfam" id="PF01408"/>
    </source>
</evidence>
<dbReference type="GO" id="GO:0000166">
    <property type="term" value="F:nucleotide binding"/>
    <property type="evidence" value="ECO:0007669"/>
    <property type="project" value="InterPro"/>
</dbReference>